<accession>A0ABX2PMN1</accession>
<proteinExistence type="predicted"/>
<dbReference type="EMBL" id="JABXWT010000002">
    <property type="protein sequence ID" value="NVO55391.1"/>
    <property type="molecule type" value="Genomic_DNA"/>
</dbReference>
<evidence type="ECO:0000313" key="2">
    <source>
        <dbReference type="Proteomes" id="UP000630805"/>
    </source>
</evidence>
<protein>
    <recommendedName>
        <fullName evidence="3">Lipoprotein</fullName>
    </recommendedName>
</protein>
<comment type="caution">
    <text evidence="1">The sequence shown here is derived from an EMBL/GenBank/DDBJ whole genome shotgun (WGS) entry which is preliminary data.</text>
</comment>
<dbReference type="RefSeq" id="WP_176862811.1">
    <property type="nucleotide sequence ID" value="NZ_JABXWT010000002.1"/>
</dbReference>
<organism evidence="1 2">
    <name type="scientific">Ruegeria haliotis</name>
    <dbReference type="NCBI Taxonomy" id="2747601"/>
    <lineage>
        <taxon>Bacteria</taxon>
        <taxon>Pseudomonadati</taxon>
        <taxon>Pseudomonadota</taxon>
        <taxon>Alphaproteobacteria</taxon>
        <taxon>Rhodobacterales</taxon>
        <taxon>Roseobacteraceae</taxon>
        <taxon>Ruegeria</taxon>
    </lineage>
</organism>
<gene>
    <name evidence="1" type="ORF">HW561_06265</name>
</gene>
<reference evidence="1 2" key="1">
    <citation type="submission" date="2020-06" db="EMBL/GenBank/DDBJ databases">
        <authorList>
            <person name="Cao W.R."/>
        </authorList>
    </citation>
    <scope>NUCLEOTIDE SEQUENCE [LARGE SCALE GENOMIC DNA]</scope>
    <source>
        <strain evidence="1 2">B1Z28</strain>
    </source>
</reference>
<dbReference type="PROSITE" id="PS51257">
    <property type="entry name" value="PROKAR_LIPOPROTEIN"/>
    <property type="match status" value="1"/>
</dbReference>
<evidence type="ECO:0000313" key="1">
    <source>
        <dbReference type="EMBL" id="NVO55391.1"/>
    </source>
</evidence>
<dbReference type="Proteomes" id="UP000630805">
    <property type="component" value="Unassembled WGS sequence"/>
</dbReference>
<evidence type="ECO:0008006" key="3">
    <source>
        <dbReference type="Google" id="ProtNLM"/>
    </source>
</evidence>
<sequence length="175" mass="18984">MQKSLSFLFVAALTLSACNSWRDSRVNPSNWFGSSTPAPVAATPVDEANALIPKQKSGTGLFARSDAEDTSVPIAKIDELRIDPTPSGAIVYASGTAQRQGAYNAQLVPVASEENEKNGVLEFTFRVNYPKSQTPQGSERTRMVSDAINISSQDLQSIRLVRVVGQQNALESRRR</sequence>
<keyword evidence="2" id="KW-1185">Reference proteome</keyword>
<name>A0ABX2PMN1_9RHOB</name>